<dbReference type="InterPro" id="IPR011011">
    <property type="entry name" value="Znf_FYVE_PHD"/>
</dbReference>
<name>A0ABS9MIH4_9FIRM</name>
<gene>
    <name evidence="3" type="ORF">L0P57_05115</name>
</gene>
<evidence type="ECO:0000256" key="2">
    <source>
        <dbReference type="SAM" id="Phobius"/>
    </source>
</evidence>
<accession>A0ABS9MIH4</accession>
<keyword evidence="4" id="KW-1185">Reference proteome</keyword>
<protein>
    <submittedName>
        <fullName evidence="3">DUF2628 domain-containing protein</fullName>
    </submittedName>
</protein>
<keyword evidence="2" id="KW-1133">Transmembrane helix</keyword>
<organism evidence="3 4">
    <name type="scientific">Anaeromassilibacillus senegalensis</name>
    <dbReference type="NCBI Taxonomy" id="1673717"/>
    <lineage>
        <taxon>Bacteria</taxon>
        <taxon>Bacillati</taxon>
        <taxon>Bacillota</taxon>
        <taxon>Clostridia</taxon>
        <taxon>Eubacteriales</taxon>
        <taxon>Acutalibacteraceae</taxon>
        <taxon>Anaeromassilibacillus</taxon>
    </lineage>
</organism>
<dbReference type="Pfam" id="PF10947">
    <property type="entry name" value="DUF2628"/>
    <property type="match status" value="1"/>
</dbReference>
<keyword evidence="2" id="KW-0472">Membrane</keyword>
<dbReference type="Pfam" id="PF14446">
    <property type="entry name" value="Prok-RING_1"/>
    <property type="match status" value="1"/>
</dbReference>
<evidence type="ECO:0000256" key="1">
    <source>
        <dbReference type="SAM" id="MobiDB-lite"/>
    </source>
</evidence>
<evidence type="ECO:0000313" key="4">
    <source>
        <dbReference type="Proteomes" id="UP001298681"/>
    </source>
</evidence>
<dbReference type="RefSeq" id="WP_237966586.1">
    <property type="nucleotide sequence ID" value="NZ_JAKNHQ010000005.1"/>
</dbReference>
<dbReference type="InterPro" id="IPR024399">
    <property type="entry name" value="DUF2628"/>
</dbReference>
<dbReference type="SUPFAM" id="SSF57903">
    <property type="entry name" value="FYVE/PHD zinc finger"/>
    <property type="match status" value="1"/>
</dbReference>
<feature type="transmembrane region" description="Helical" evidence="2">
    <location>
        <begin position="339"/>
        <end position="359"/>
    </location>
</feature>
<evidence type="ECO:0000313" key="3">
    <source>
        <dbReference type="EMBL" id="MCG4610308.1"/>
    </source>
</evidence>
<feature type="transmembrane region" description="Helical" evidence="2">
    <location>
        <begin position="214"/>
        <end position="237"/>
    </location>
</feature>
<dbReference type="Proteomes" id="UP001298681">
    <property type="component" value="Unassembled WGS sequence"/>
</dbReference>
<dbReference type="CDD" id="cd15489">
    <property type="entry name" value="PHD_SF"/>
    <property type="match status" value="1"/>
</dbReference>
<reference evidence="3 4" key="1">
    <citation type="submission" date="2022-01" db="EMBL/GenBank/DDBJ databases">
        <title>Collection of gut derived symbiotic bacterial strains cultured from healthy donors.</title>
        <authorList>
            <person name="Lin H."/>
            <person name="Kohout C."/>
            <person name="Waligurski E."/>
            <person name="Pamer E.G."/>
        </authorList>
    </citation>
    <scope>NUCLEOTIDE SEQUENCE [LARGE SCALE GENOMIC DNA]</scope>
    <source>
        <strain evidence="3 4">DFI.7.58</strain>
    </source>
</reference>
<comment type="caution">
    <text evidence="3">The sequence shown here is derived from an EMBL/GenBank/DDBJ whole genome shotgun (WGS) entry which is preliminary data.</text>
</comment>
<keyword evidence="2" id="KW-0812">Transmembrane</keyword>
<dbReference type="InterPro" id="IPR039522">
    <property type="entry name" value="RING_finger_1_prok"/>
</dbReference>
<feature type="region of interest" description="Disordered" evidence="1">
    <location>
        <begin position="95"/>
        <end position="134"/>
    </location>
</feature>
<dbReference type="EMBL" id="JAKNHQ010000005">
    <property type="protein sequence ID" value="MCG4610308.1"/>
    <property type="molecule type" value="Genomic_DNA"/>
</dbReference>
<feature type="transmembrane region" description="Helical" evidence="2">
    <location>
        <begin position="275"/>
        <end position="297"/>
    </location>
</feature>
<sequence length="360" mass="40158">MDYTGLKCPVCGKPFTSDDDIVVCPECGAPYHRACYQQAGHCIFQEKHGTPDAWKPPEKQTETGAEGKICPRCGKKNARESLFCDQCGQLLSGGASKGASPNGGYSPYGTPNSNASPYQNPGVPNPPPYQNPGAPNIPYSGPYPFAFDPMGGVGPDEPLGDGVTAGDMAKFVQTNPQYYIPAFVNRKRYHRNRFNFSAFLCSGGWMLYRKQYKWGAIFTGIMLLIYVLSTFISYRFATPIIMDLMQQVGVDINAAYPTMEQSVQFMSLLMQQAPWQIFLVWAPSLLSLLRFALMLFVGFNGNRMYMNHCIRKIRTLREENPDPSDYAVRLQLHGGVNTSLAICLLICYMIVVYLPQLFLY</sequence>
<proteinExistence type="predicted"/>